<dbReference type="SUPFAM" id="SSF55821">
    <property type="entry name" value="YrdC/RibB"/>
    <property type="match status" value="1"/>
</dbReference>
<evidence type="ECO:0000256" key="4">
    <source>
        <dbReference type="ARBA" id="ARBA00005520"/>
    </source>
</evidence>
<dbReference type="HAMAP" id="MF_00180">
    <property type="entry name" value="RibB"/>
    <property type="match status" value="1"/>
</dbReference>
<dbReference type="InterPro" id="IPR000422">
    <property type="entry name" value="DHBP_synthase_RibB"/>
</dbReference>
<accession>A0ABT4RYD1</accession>
<proteinExistence type="inferred from homology"/>
<feature type="site" description="Essential for catalytic activity" evidence="10">
    <location>
        <position position="137"/>
    </location>
</feature>
<keyword evidence="10" id="KW-0460">Magnesium</keyword>
<comment type="similarity">
    <text evidence="4">In the N-terminal section; belongs to the DHBP synthase family.</text>
</comment>
<evidence type="ECO:0000256" key="8">
    <source>
        <dbReference type="ARBA" id="ARBA00022619"/>
    </source>
</evidence>
<comment type="cofactor">
    <cofactor evidence="10">
        <name>Mg(2+)</name>
        <dbReference type="ChEBI" id="CHEBI:18420"/>
    </cofactor>
    <cofactor evidence="10">
        <name>Mn(2+)</name>
        <dbReference type="ChEBI" id="CHEBI:29035"/>
    </cofactor>
    <text evidence="10">Binds 2 divalent metal cations per subunit. Magnesium or manganese.</text>
</comment>
<dbReference type="SUPFAM" id="SSF142695">
    <property type="entry name" value="RibA-like"/>
    <property type="match status" value="1"/>
</dbReference>
<organism evidence="12 13">
    <name type="scientific">Mesoflavibacter profundi</name>
    <dbReference type="NCBI Taxonomy" id="2708110"/>
    <lineage>
        <taxon>Bacteria</taxon>
        <taxon>Pseudomonadati</taxon>
        <taxon>Bacteroidota</taxon>
        <taxon>Flavobacteriia</taxon>
        <taxon>Flavobacteriales</taxon>
        <taxon>Flavobacteriaceae</taxon>
        <taxon>Mesoflavibacter</taxon>
    </lineage>
</organism>
<evidence type="ECO:0000256" key="1">
    <source>
        <dbReference type="ARBA" id="ARBA00000141"/>
    </source>
</evidence>
<sequence length="383" mass="42569">MTTNTSIQKELQLNTIEEAIQDIKAGKVIIVVDDEDRENEGDFLAAAELVTPEMINFMATHGRGLICAPLTEHRCEELDLQMMVSNNTDHMETAFTVSVDLRGNGVTTGISASDRSKTIQALINPETRPFDLARPGHIFPLVAKEGGVLRRTGHTEAAIDFARLAGLQPAGVIVEIMNEDGTMARLPQLMEVAKKFDLKIVSIEDLVAYRMDHDSLILKKEDFNIETRFGSFRLRAYQQTTNNQIHIALTKGDWTSNDEVLTRVNSTLVNNDILGTLTNNADQKLDNMFSVINNEGRGAILFINQQSESMNLLQRLSSLKLMQEPNTIAKAPAIAMDSKDFGIGAQILHDLNIHKIKLISNSQQTKRVGMIGYGLEIVDYVNY</sequence>
<feature type="site" description="Essential for catalytic activity" evidence="10">
    <location>
        <position position="175"/>
    </location>
</feature>
<comment type="subunit">
    <text evidence="10">Homodimer.</text>
</comment>
<evidence type="ECO:0000313" key="12">
    <source>
        <dbReference type="EMBL" id="MDA0176814.1"/>
    </source>
</evidence>
<feature type="binding site" evidence="10">
    <location>
        <position position="42"/>
    </location>
    <ligand>
        <name>D-ribulose 5-phosphate</name>
        <dbReference type="ChEBI" id="CHEBI:58121"/>
    </ligand>
</feature>
<evidence type="ECO:0000256" key="5">
    <source>
        <dbReference type="ARBA" id="ARBA00008976"/>
    </source>
</evidence>
<gene>
    <name evidence="10 12" type="primary">ribB</name>
    <name evidence="12" type="ORF">OOZ35_04820</name>
</gene>
<dbReference type="PIRSF" id="PIRSF001259">
    <property type="entry name" value="RibA"/>
    <property type="match status" value="1"/>
</dbReference>
<comment type="caution">
    <text evidence="12">The sequence shown here is derived from an EMBL/GenBank/DDBJ whole genome shotgun (WGS) entry which is preliminary data.</text>
</comment>
<name>A0ABT4RYD1_9FLAO</name>
<dbReference type="PANTHER" id="PTHR21327:SF18">
    <property type="entry name" value="3,4-DIHYDROXY-2-BUTANONE 4-PHOSPHATE SYNTHASE"/>
    <property type="match status" value="1"/>
</dbReference>
<dbReference type="Proteomes" id="UP001149142">
    <property type="component" value="Unassembled WGS sequence"/>
</dbReference>
<feature type="binding site" evidence="10">
    <location>
        <begin position="151"/>
        <end position="155"/>
    </location>
    <ligand>
        <name>D-ribulose 5-phosphate</name>
        <dbReference type="ChEBI" id="CHEBI:58121"/>
    </ligand>
</feature>
<dbReference type="EC" id="4.1.99.12" evidence="6 10"/>
<comment type="pathway">
    <text evidence="3 10">Cofactor biosynthesis; riboflavin biosynthesis; 2-hydroxy-3-oxobutyl phosphate from D-ribulose 5-phosphate: step 1/1.</text>
</comment>
<keyword evidence="13" id="KW-1185">Reference proteome</keyword>
<feature type="binding site" evidence="10">
    <location>
        <position position="38"/>
    </location>
    <ligand>
        <name>Mg(2+)</name>
        <dbReference type="ChEBI" id="CHEBI:18420"/>
        <label>1</label>
    </ligand>
</feature>
<dbReference type="Pfam" id="PF00925">
    <property type="entry name" value="GTP_cyclohydro2"/>
    <property type="match status" value="1"/>
</dbReference>
<keyword evidence="9 10" id="KW-0479">Metal-binding</keyword>
<keyword evidence="8 10" id="KW-0686">Riboflavin biosynthesis</keyword>
<evidence type="ECO:0000313" key="13">
    <source>
        <dbReference type="Proteomes" id="UP001149142"/>
    </source>
</evidence>
<evidence type="ECO:0000256" key="10">
    <source>
        <dbReference type="HAMAP-Rule" id="MF_00180"/>
    </source>
</evidence>
<reference evidence="12" key="1">
    <citation type="submission" date="2022-11" db="EMBL/GenBank/DDBJ databases">
        <title>Refractory cell wall polysaccharides provide important carbon source for microbial heterotrophs in the hadal ocean.</title>
        <authorList>
            <person name="Zhu X."/>
        </authorList>
    </citation>
    <scope>NUCLEOTIDE SEQUENCE</scope>
    <source>
        <strain evidence="12">MTRN7</strain>
    </source>
</reference>
<dbReference type="InterPro" id="IPR032677">
    <property type="entry name" value="GTP_cyclohydro_II"/>
</dbReference>
<feature type="binding site" evidence="10">
    <location>
        <position position="38"/>
    </location>
    <ligand>
        <name>Mg(2+)</name>
        <dbReference type="ChEBI" id="CHEBI:18420"/>
        <label>2</label>
    </ligand>
</feature>
<dbReference type="RefSeq" id="WP_106688910.1">
    <property type="nucleotide sequence ID" value="NZ_CAXQEU010000036.1"/>
</dbReference>
<dbReference type="NCBIfam" id="TIGR00506">
    <property type="entry name" value="ribB"/>
    <property type="match status" value="1"/>
</dbReference>
<feature type="binding site" evidence="10">
    <location>
        <position position="154"/>
    </location>
    <ligand>
        <name>Mg(2+)</name>
        <dbReference type="ChEBI" id="CHEBI:18420"/>
        <label>2</label>
    </ligand>
</feature>
<dbReference type="EMBL" id="JAPFGC010000002">
    <property type="protein sequence ID" value="MDA0176814.1"/>
    <property type="molecule type" value="Genomic_DNA"/>
</dbReference>
<protein>
    <recommendedName>
        <fullName evidence="7 10">3,4-dihydroxy-2-butanone 4-phosphate synthase</fullName>
        <shortName evidence="10">DHBP synthase</shortName>
        <ecNumber evidence="6 10">4.1.99.12</ecNumber>
    </recommendedName>
</protein>
<evidence type="ECO:0000256" key="6">
    <source>
        <dbReference type="ARBA" id="ARBA00012153"/>
    </source>
</evidence>
<dbReference type="PANTHER" id="PTHR21327">
    <property type="entry name" value="GTP CYCLOHYDROLASE II-RELATED"/>
    <property type="match status" value="1"/>
</dbReference>
<comment type="catalytic activity">
    <reaction evidence="1 10">
        <text>D-ribulose 5-phosphate = (2S)-2-hydroxy-3-oxobutyl phosphate + formate + H(+)</text>
        <dbReference type="Rhea" id="RHEA:18457"/>
        <dbReference type="ChEBI" id="CHEBI:15378"/>
        <dbReference type="ChEBI" id="CHEBI:15740"/>
        <dbReference type="ChEBI" id="CHEBI:58121"/>
        <dbReference type="ChEBI" id="CHEBI:58830"/>
        <dbReference type="EC" id="4.1.99.12"/>
    </reaction>
</comment>
<evidence type="ECO:0000256" key="7">
    <source>
        <dbReference type="ARBA" id="ARBA00018836"/>
    </source>
</evidence>
<dbReference type="InterPro" id="IPR017945">
    <property type="entry name" value="DHBP_synth_RibB-like_a/b_dom"/>
</dbReference>
<dbReference type="InterPro" id="IPR036144">
    <property type="entry name" value="RibA-like_sf"/>
</dbReference>
<evidence type="ECO:0000256" key="3">
    <source>
        <dbReference type="ARBA" id="ARBA00004904"/>
    </source>
</evidence>
<feature type="binding site" evidence="10">
    <location>
        <begin position="37"/>
        <end position="38"/>
    </location>
    <ligand>
        <name>D-ribulose 5-phosphate</name>
        <dbReference type="ChEBI" id="CHEBI:58121"/>
    </ligand>
</feature>
<dbReference type="Gene3D" id="3.90.870.10">
    <property type="entry name" value="DHBP synthase"/>
    <property type="match status" value="1"/>
</dbReference>
<dbReference type="Pfam" id="PF00926">
    <property type="entry name" value="DHBP_synthase"/>
    <property type="match status" value="1"/>
</dbReference>
<comment type="similarity">
    <text evidence="10">Belongs to the DHBP synthase family.</text>
</comment>
<comment type="function">
    <text evidence="2 10">Catalyzes the conversion of D-ribulose 5-phosphate to formate and 3,4-dihydroxy-2-butanone 4-phosphate.</text>
</comment>
<keyword evidence="10 12" id="KW-0456">Lyase</keyword>
<evidence type="ECO:0000256" key="9">
    <source>
        <dbReference type="ARBA" id="ARBA00022723"/>
    </source>
</evidence>
<keyword evidence="10" id="KW-0464">Manganese</keyword>
<dbReference type="Gene3D" id="3.40.50.10990">
    <property type="entry name" value="GTP cyclohydrolase II"/>
    <property type="match status" value="1"/>
</dbReference>
<comment type="similarity">
    <text evidence="5">In the C-terminal section; belongs to the GTP cyclohydrolase II family.</text>
</comment>
<evidence type="ECO:0000256" key="2">
    <source>
        <dbReference type="ARBA" id="ARBA00002284"/>
    </source>
</evidence>
<dbReference type="GO" id="GO:0008686">
    <property type="term" value="F:3,4-dihydroxy-2-butanone-4-phosphate synthase activity"/>
    <property type="evidence" value="ECO:0007669"/>
    <property type="project" value="UniProtKB-EC"/>
</dbReference>
<feature type="domain" description="GTP cyclohydrolase II" evidence="11">
    <location>
        <begin position="222"/>
        <end position="381"/>
    </location>
</feature>
<evidence type="ECO:0000259" key="11">
    <source>
        <dbReference type="Pfam" id="PF00925"/>
    </source>
</evidence>